<keyword evidence="1" id="KW-0175">Coiled coil</keyword>
<evidence type="ECO:0000256" key="1">
    <source>
        <dbReference type="SAM" id="Coils"/>
    </source>
</evidence>
<evidence type="ECO:0000313" key="3">
    <source>
        <dbReference type="Proteomes" id="UP001299265"/>
    </source>
</evidence>
<accession>A0AAP2WAN5</accession>
<dbReference type="RefSeq" id="WP_231063486.1">
    <property type="nucleotide sequence ID" value="NZ_JAJNOR010000010.1"/>
</dbReference>
<evidence type="ECO:0000313" key="2">
    <source>
        <dbReference type="EMBL" id="MCD2493647.1"/>
    </source>
</evidence>
<comment type="caution">
    <text evidence="2">The sequence shown here is derived from an EMBL/GenBank/DDBJ whole genome shotgun (WGS) entry which is preliminary data.</text>
</comment>
<sequence>MEKALTINQKWCILKIVKEGKTLTNTEARPERKVEMDEEMNTSELLVQVAEENQTRKILELLRECKDLEEAKEKVKALLNK</sequence>
<keyword evidence="3" id="KW-1185">Reference proteome</keyword>
<dbReference type="Proteomes" id="UP001299265">
    <property type="component" value="Unassembled WGS sequence"/>
</dbReference>
<proteinExistence type="predicted"/>
<name>A0AAP2WAN5_9FIRM</name>
<dbReference type="AlphaFoldDB" id="A0AAP2WAN5"/>
<reference evidence="2 3" key="1">
    <citation type="submission" date="2021-11" db="EMBL/GenBank/DDBJ databases">
        <title>Lacrimispora sp. nov. NSJ-141 isolated from human feces.</title>
        <authorList>
            <person name="Abdugheni R."/>
        </authorList>
    </citation>
    <scope>NUCLEOTIDE SEQUENCE [LARGE SCALE GENOMIC DNA]</scope>
    <source>
        <strain evidence="2 3">NSJ-141</strain>
    </source>
</reference>
<organism evidence="2 3">
    <name type="scientific">Lientehia hominis</name>
    <dbReference type="NCBI Taxonomy" id="2897778"/>
    <lineage>
        <taxon>Bacteria</taxon>
        <taxon>Bacillati</taxon>
        <taxon>Bacillota</taxon>
        <taxon>Clostridia</taxon>
        <taxon>Lachnospirales</taxon>
        <taxon>Lachnospiraceae</taxon>
        <taxon>Lientehia</taxon>
    </lineage>
</organism>
<dbReference type="EMBL" id="JAJNOR010000010">
    <property type="protein sequence ID" value="MCD2493647.1"/>
    <property type="molecule type" value="Genomic_DNA"/>
</dbReference>
<protein>
    <submittedName>
        <fullName evidence="2">Uncharacterized protein</fullName>
    </submittedName>
</protein>
<gene>
    <name evidence="2" type="ORF">LQE92_13630</name>
</gene>
<feature type="coiled-coil region" evidence="1">
    <location>
        <begin position="51"/>
        <end position="81"/>
    </location>
</feature>